<dbReference type="EMBL" id="CM047903">
    <property type="protein sequence ID" value="KAJ0093139.1"/>
    <property type="molecule type" value="Genomic_DNA"/>
</dbReference>
<evidence type="ECO:0000313" key="2">
    <source>
        <dbReference type="Proteomes" id="UP001164250"/>
    </source>
</evidence>
<dbReference type="Proteomes" id="UP001164250">
    <property type="component" value="Chromosome 7"/>
</dbReference>
<reference evidence="2" key="1">
    <citation type="journal article" date="2023" name="G3 (Bethesda)">
        <title>Genome assembly and association tests identify interacting loci associated with vigor, precocity, and sex in interspecific pistachio rootstocks.</title>
        <authorList>
            <person name="Palmer W."/>
            <person name="Jacygrad E."/>
            <person name="Sagayaradj S."/>
            <person name="Cavanaugh K."/>
            <person name="Han R."/>
            <person name="Bertier L."/>
            <person name="Beede B."/>
            <person name="Kafkas S."/>
            <person name="Golino D."/>
            <person name="Preece J."/>
            <person name="Michelmore R."/>
        </authorList>
    </citation>
    <scope>NUCLEOTIDE SEQUENCE [LARGE SCALE GENOMIC DNA]</scope>
</reference>
<proteinExistence type="predicted"/>
<evidence type="ECO:0000313" key="1">
    <source>
        <dbReference type="EMBL" id="KAJ0093139.1"/>
    </source>
</evidence>
<name>A0ACC1B2K2_9ROSI</name>
<comment type="caution">
    <text evidence="1">The sequence shown here is derived from an EMBL/GenBank/DDBJ whole genome shotgun (WGS) entry which is preliminary data.</text>
</comment>
<gene>
    <name evidence="1" type="ORF">Patl1_25162</name>
</gene>
<protein>
    <submittedName>
        <fullName evidence="1">Uncharacterized protein</fullName>
    </submittedName>
</protein>
<accession>A0ACC1B2K2</accession>
<keyword evidence="2" id="KW-1185">Reference proteome</keyword>
<organism evidence="1 2">
    <name type="scientific">Pistacia atlantica</name>
    <dbReference type="NCBI Taxonomy" id="434234"/>
    <lineage>
        <taxon>Eukaryota</taxon>
        <taxon>Viridiplantae</taxon>
        <taxon>Streptophyta</taxon>
        <taxon>Embryophyta</taxon>
        <taxon>Tracheophyta</taxon>
        <taxon>Spermatophyta</taxon>
        <taxon>Magnoliopsida</taxon>
        <taxon>eudicotyledons</taxon>
        <taxon>Gunneridae</taxon>
        <taxon>Pentapetalae</taxon>
        <taxon>rosids</taxon>
        <taxon>malvids</taxon>
        <taxon>Sapindales</taxon>
        <taxon>Anacardiaceae</taxon>
        <taxon>Pistacia</taxon>
    </lineage>
</organism>
<sequence>MGCAEELYFIGHYYLACPDPELTLGLSKHTDSAFLTVVLQDQMGGLQVLHEKQGVDANPVLGALIFNIGDMSQACSEVSTTEYWQKMLVQDSQWHVSSEDISRKGMTRLYGPIKELLSEENPLVYRETTAEDYVRCIYSKGLDGTPALDHFKL</sequence>